<protein>
    <submittedName>
        <fullName evidence="1">Uncharacterized protein</fullName>
    </submittedName>
</protein>
<gene>
    <name evidence="1" type="ORF">Q4F19_13530</name>
</gene>
<comment type="caution">
    <text evidence="1">The sequence shown here is derived from an EMBL/GenBank/DDBJ whole genome shotgun (WGS) entry which is preliminary data.</text>
</comment>
<reference evidence="1" key="1">
    <citation type="submission" date="2023-07" db="EMBL/GenBank/DDBJ databases">
        <authorList>
            <person name="Kim M."/>
        </authorList>
    </citation>
    <scope>NUCLEOTIDE SEQUENCE</scope>
    <source>
        <strain evidence="1">BIUV-7</strain>
    </source>
</reference>
<name>A0ABT8YC52_9SPHN</name>
<keyword evidence="2" id="KW-1185">Reference proteome</keyword>
<dbReference type="RefSeq" id="WP_303543425.1">
    <property type="nucleotide sequence ID" value="NZ_JAUOTP010000006.1"/>
</dbReference>
<dbReference type="Proteomes" id="UP001169764">
    <property type="component" value="Unassembled WGS sequence"/>
</dbReference>
<evidence type="ECO:0000313" key="2">
    <source>
        <dbReference type="Proteomes" id="UP001169764"/>
    </source>
</evidence>
<accession>A0ABT8YC52</accession>
<sequence>MTGVDVAVARSLRDLEAAHDATIVASAKVITTIMDARQHHGFRQGEGYGALARINGVIGNSITMMEESLRAHGEIAVLGRDLGLPITGAGDVCQNVVMPMFTSGQAANSEAA</sequence>
<proteinExistence type="predicted"/>
<dbReference type="EMBL" id="JAUOTP010000006">
    <property type="protein sequence ID" value="MDO6415408.1"/>
    <property type="molecule type" value="Genomic_DNA"/>
</dbReference>
<organism evidence="1 2">
    <name type="scientific">Sphingomonas natans</name>
    <dbReference type="NCBI Taxonomy" id="3063330"/>
    <lineage>
        <taxon>Bacteria</taxon>
        <taxon>Pseudomonadati</taxon>
        <taxon>Pseudomonadota</taxon>
        <taxon>Alphaproteobacteria</taxon>
        <taxon>Sphingomonadales</taxon>
        <taxon>Sphingomonadaceae</taxon>
        <taxon>Sphingomonas</taxon>
    </lineage>
</organism>
<evidence type="ECO:0000313" key="1">
    <source>
        <dbReference type="EMBL" id="MDO6415408.1"/>
    </source>
</evidence>